<dbReference type="InterPro" id="IPR050570">
    <property type="entry name" value="Cell_wall_metabolism_enzyme"/>
</dbReference>
<dbReference type="SUPFAM" id="SSF51261">
    <property type="entry name" value="Duplicated hybrid motif"/>
    <property type="match status" value="1"/>
</dbReference>
<feature type="domain" description="M23ase beta-sheet core" evidence="4">
    <location>
        <begin position="168"/>
        <end position="264"/>
    </location>
</feature>
<feature type="transmembrane region" description="Helical" evidence="3">
    <location>
        <begin position="27"/>
        <end position="51"/>
    </location>
</feature>
<evidence type="ECO:0000256" key="2">
    <source>
        <dbReference type="SAM" id="Coils"/>
    </source>
</evidence>
<feature type="coiled-coil region" evidence="2">
    <location>
        <begin position="53"/>
        <end position="108"/>
    </location>
</feature>
<proteinExistence type="predicted"/>
<dbReference type="Pfam" id="PF01551">
    <property type="entry name" value="Peptidase_M23"/>
    <property type="match status" value="1"/>
</dbReference>
<keyword evidence="3" id="KW-0472">Membrane</keyword>
<dbReference type="InterPro" id="IPR016047">
    <property type="entry name" value="M23ase_b-sheet_dom"/>
</dbReference>
<sequence length="302" mass="34669">MDKHFTITIHDDKGYKQFNLHKFVKKAFWYAGAFLLVLIFTSIGTILYLNYSVNEIQKKRDVIEEAYEKIKKQNSELEASMKQTQSALMKKKQELHQLSDSLTEIETLIGLKPLSDSSLADRVNIVKLSSAQRATLLQLIPSGSPVEYKGITSKFGYRIHPTLGTKEFHRGLDMKAKRKTPVYATADGIVEWAGYHKRSGFGNLIILDHVYGFKTYYGHLNRVVVKSGKFVKKGELIGYTGNSGLSNGPHLHYEIRFLYRALNPFYFVKWTQQNYNEIFQKEHNVPWQSLIKATSHITVISQ</sequence>
<evidence type="ECO:0000256" key="1">
    <source>
        <dbReference type="ARBA" id="ARBA00022729"/>
    </source>
</evidence>
<protein>
    <submittedName>
        <fullName evidence="5">Peptidase, M23/M37 family</fullName>
    </submittedName>
</protein>
<name>A0A1W1CSS5_9ZZZZ</name>
<reference evidence="5" key="1">
    <citation type="submission" date="2016-10" db="EMBL/GenBank/DDBJ databases">
        <authorList>
            <person name="de Groot N.N."/>
        </authorList>
    </citation>
    <scope>NUCLEOTIDE SEQUENCE</scope>
</reference>
<dbReference type="EMBL" id="FPHK01000125">
    <property type="protein sequence ID" value="SFV68783.1"/>
    <property type="molecule type" value="Genomic_DNA"/>
</dbReference>
<organism evidence="5">
    <name type="scientific">hydrothermal vent metagenome</name>
    <dbReference type="NCBI Taxonomy" id="652676"/>
    <lineage>
        <taxon>unclassified sequences</taxon>
        <taxon>metagenomes</taxon>
        <taxon>ecological metagenomes</taxon>
    </lineage>
</organism>
<dbReference type="FunFam" id="2.70.70.10:FF:000006">
    <property type="entry name" value="M23 family peptidase"/>
    <property type="match status" value="1"/>
</dbReference>
<dbReference type="Gene3D" id="2.70.70.10">
    <property type="entry name" value="Glucose Permease (Domain IIA)"/>
    <property type="match status" value="1"/>
</dbReference>
<dbReference type="CDD" id="cd12797">
    <property type="entry name" value="M23_peptidase"/>
    <property type="match status" value="1"/>
</dbReference>
<keyword evidence="3" id="KW-0812">Transmembrane</keyword>
<dbReference type="InterPro" id="IPR011055">
    <property type="entry name" value="Dup_hybrid_motif"/>
</dbReference>
<evidence type="ECO:0000313" key="5">
    <source>
        <dbReference type="EMBL" id="SFV68783.1"/>
    </source>
</evidence>
<keyword evidence="2" id="KW-0175">Coiled coil</keyword>
<keyword evidence="1" id="KW-0732">Signal</keyword>
<evidence type="ECO:0000256" key="3">
    <source>
        <dbReference type="SAM" id="Phobius"/>
    </source>
</evidence>
<dbReference type="PANTHER" id="PTHR21666:SF289">
    <property type="entry name" value="L-ALA--D-GLU ENDOPEPTIDASE"/>
    <property type="match status" value="1"/>
</dbReference>
<dbReference type="PANTHER" id="PTHR21666">
    <property type="entry name" value="PEPTIDASE-RELATED"/>
    <property type="match status" value="1"/>
</dbReference>
<dbReference type="AlphaFoldDB" id="A0A1W1CSS5"/>
<dbReference type="GO" id="GO:0004222">
    <property type="term" value="F:metalloendopeptidase activity"/>
    <property type="evidence" value="ECO:0007669"/>
    <property type="project" value="TreeGrafter"/>
</dbReference>
<evidence type="ECO:0000259" key="4">
    <source>
        <dbReference type="Pfam" id="PF01551"/>
    </source>
</evidence>
<accession>A0A1W1CSS5</accession>
<keyword evidence="3" id="KW-1133">Transmembrane helix</keyword>
<gene>
    <name evidence="5" type="ORF">MNB_SM-6-1217</name>
</gene>